<sequence length="207" mass="23089">MRTLDELVTAFTAYHVEYVWDDGTLTPRLCAPLLDVLDELKTSSGGRGSARGRRGDGSPRPEPLDLEREMREQLQGDYISLTIPQGRIRYLDLKPLVAAWRDEVRASDRVAAEIAAWQEQLEEWATDIFEMYSPPTQKEIMEACSICGQYRVTAMRDGERQEMQALALTYREGSLNDTAVFACAKCGPLAYGMAAVRLAAGTGRHAL</sequence>
<evidence type="ECO:0000313" key="3">
    <source>
        <dbReference type="Proteomes" id="UP001525379"/>
    </source>
</evidence>
<keyword evidence="3" id="KW-1185">Reference proteome</keyword>
<proteinExistence type="predicted"/>
<evidence type="ECO:0000256" key="1">
    <source>
        <dbReference type="SAM" id="MobiDB-lite"/>
    </source>
</evidence>
<gene>
    <name evidence="2" type="ORF">M3D15_04635</name>
</gene>
<reference evidence="2 3" key="1">
    <citation type="submission" date="2022-04" db="EMBL/GenBank/DDBJ databases">
        <title>Human microbiome associated bacterial genomes.</title>
        <authorList>
            <person name="Sandstrom S."/>
            <person name="Salamzade R."/>
            <person name="Kalan L.R."/>
        </authorList>
    </citation>
    <scope>NUCLEOTIDE SEQUENCE [LARGE SCALE GENOMIC DNA]</scope>
    <source>
        <strain evidence="3">p3-SID1799</strain>
    </source>
</reference>
<dbReference type="RefSeq" id="WP_260104083.1">
    <property type="nucleotide sequence ID" value="NZ_JALXSQ010000013.1"/>
</dbReference>
<dbReference type="Proteomes" id="UP001525379">
    <property type="component" value="Unassembled WGS sequence"/>
</dbReference>
<evidence type="ECO:0000313" key="2">
    <source>
        <dbReference type="EMBL" id="MCT2042621.1"/>
    </source>
</evidence>
<dbReference type="EMBL" id="JALXSQ010000013">
    <property type="protein sequence ID" value="MCT2042621.1"/>
    <property type="molecule type" value="Genomic_DNA"/>
</dbReference>
<feature type="compositionally biased region" description="Basic and acidic residues" evidence="1">
    <location>
        <begin position="53"/>
        <end position="65"/>
    </location>
</feature>
<comment type="caution">
    <text evidence="2">The sequence shown here is derived from an EMBL/GenBank/DDBJ whole genome shotgun (WGS) entry which is preliminary data.</text>
</comment>
<name>A0ABT2HWC8_9MICO</name>
<feature type="region of interest" description="Disordered" evidence="1">
    <location>
        <begin position="43"/>
        <end position="65"/>
    </location>
</feature>
<accession>A0ABT2HWC8</accession>
<organism evidence="2 3">
    <name type="scientific">Pseudoclavibacter albus</name>
    <dbReference type="NCBI Taxonomy" id="272241"/>
    <lineage>
        <taxon>Bacteria</taxon>
        <taxon>Bacillati</taxon>
        <taxon>Actinomycetota</taxon>
        <taxon>Actinomycetes</taxon>
        <taxon>Micrococcales</taxon>
        <taxon>Microbacteriaceae</taxon>
        <taxon>Pseudoclavibacter</taxon>
    </lineage>
</organism>
<protein>
    <submittedName>
        <fullName evidence="2">Uncharacterized protein</fullName>
    </submittedName>
</protein>